<evidence type="ECO:0000313" key="4">
    <source>
        <dbReference type="Proteomes" id="UP000214355"/>
    </source>
</evidence>
<dbReference type="InterPro" id="IPR036196">
    <property type="entry name" value="Ptyr_pPase_sf"/>
</dbReference>
<dbReference type="STRING" id="131112.SAMN04489737_1045"/>
<keyword evidence="4" id="KW-1185">Reference proteome</keyword>
<protein>
    <submittedName>
        <fullName evidence="3">Protein-tyrosine-phosphatase</fullName>
    </submittedName>
</protein>
<dbReference type="OrthoDB" id="9799372at2"/>
<evidence type="ECO:0000256" key="1">
    <source>
        <dbReference type="ARBA" id="ARBA00022849"/>
    </source>
</evidence>
<feature type="domain" description="Phosphotyrosine protein phosphatase I" evidence="2">
    <location>
        <begin position="4"/>
        <end position="126"/>
    </location>
</feature>
<evidence type="ECO:0000313" key="3">
    <source>
        <dbReference type="EMBL" id="SDU79935.1"/>
    </source>
</evidence>
<dbReference type="PANTHER" id="PTHR43428">
    <property type="entry name" value="ARSENATE REDUCTASE"/>
    <property type="match status" value="1"/>
</dbReference>
<reference evidence="4" key="1">
    <citation type="submission" date="2016-10" db="EMBL/GenBank/DDBJ databases">
        <authorList>
            <person name="Varghese N."/>
            <person name="Submissions S."/>
        </authorList>
    </citation>
    <scope>NUCLEOTIDE SEQUENCE [LARGE SCALE GENOMIC DNA]</scope>
    <source>
        <strain evidence="4">DSM 10002</strain>
    </source>
</reference>
<proteinExistence type="predicted"/>
<dbReference type="GO" id="GO:0046685">
    <property type="term" value="P:response to arsenic-containing substance"/>
    <property type="evidence" value="ECO:0007669"/>
    <property type="project" value="UniProtKB-KW"/>
</dbReference>
<name>A0A1H2LGS6_9ACTO</name>
<dbReference type="SUPFAM" id="SSF52788">
    <property type="entry name" value="Phosphotyrosine protein phosphatases I"/>
    <property type="match status" value="1"/>
</dbReference>
<dbReference type="EMBL" id="LT629804">
    <property type="protein sequence ID" value="SDU79935.1"/>
    <property type="molecule type" value="Genomic_DNA"/>
</dbReference>
<evidence type="ECO:0000259" key="2">
    <source>
        <dbReference type="SMART" id="SM00226"/>
    </source>
</evidence>
<dbReference type="Proteomes" id="UP000214355">
    <property type="component" value="Chromosome I"/>
</dbReference>
<accession>A0A1H2LGS6</accession>
<dbReference type="SMART" id="SM00226">
    <property type="entry name" value="LMWPc"/>
    <property type="match status" value="1"/>
</dbReference>
<dbReference type="Pfam" id="PF01451">
    <property type="entry name" value="LMWPc"/>
    <property type="match status" value="1"/>
</dbReference>
<organism evidence="3 4">
    <name type="scientific">Arcanobacterium phocae</name>
    <dbReference type="NCBI Taxonomy" id="131112"/>
    <lineage>
        <taxon>Bacteria</taxon>
        <taxon>Bacillati</taxon>
        <taxon>Actinomycetota</taxon>
        <taxon>Actinomycetes</taxon>
        <taxon>Actinomycetales</taxon>
        <taxon>Actinomycetaceae</taxon>
        <taxon>Arcanobacterium</taxon>
    </lineage>
</organism>
<dbReference type="PANTHER" id="PTHR43428:SF1">
    <property type="entry name" value="ARSENATE REDUCTASE"/>
    <property type="match status" value="1"/>
</dbReference>
<gene>
    <name evidence="3" type="ORF">SAMN04489737_1045</name>
</gene>
<dbReference type="Gene3D" id="3.40.50.2300">
    <property type="match status" value="1"/>
</dbReference>
<dbReference type="AlphaFoldDB" id="A0A1H2LGS6"/>
<keyword evidence="1" id="KW-0059">Arsenical resistance</keyword>
<dbReference type="InterPro" id="IPR023485">
    <property type="entry name" value="Ptyr_pPase"/>
</dbReference>
<sequence length="131" mass="14152">MSRPAILFACKQNAGRSQMAAAIASQDPRVTVLSAGTTPADEVHPQTVTALAEIGLSVHQKPALLSNDVLEQADWVITMGCGETCPIYPGKHYEDWDVSDPANQSLDQVRIIRDDIAGRVADLINRIMLAQ</sequence>